<feature type="domain" description="Histidine kinase" evidence="7">
    <location>
        <begin position="476"/>
        <end position="689"/>
    </location>
</feature>
<dbReference type="Pfam" id="PF02518">
    <property type="entry name" value="HATPase_c"/>
    <property type="match status" value="1"/>
</dbReference>
<dbReference type="PANTHER" id="PTHR43304:SF1">
    <property type="entry name" value="PAC DOMAIN-CONTAINING PROTEIN"/>
    <property type="match status" value="1"/>
</dbReference>
<dbReference type="Gene3D" id="3.30.565.10">
    <property type="entry name" value="Histidine kinase-like ATPase, C-terminal domain"/>
    <property type="match status" value="1"/>
</dbReference>
<dbReference type="Pfam" id="PF08448">
    <property type="entry name" value="PAS_4"/>
    <property type="match status" value="1"/>
</dbReference>
<gene>
    <name evidence="9" type="ORF">DYU05_18970</name>
</gene>
<dbReference type="SUPFAM" id="SSF47384">
    <property type="entry name" value="Homodimeric domain of signal transducing histidine kinase"/>
    <property type="match status" value="1"/>
</dbReference>
<evidence type="ECO:0000256" key="5">
    <source>
        <dbReference type="ARBA" id="ARBA00022777"/>
    </source>
</evidence>
<dbReference type="SUPFAM" id="SSF55785">
    <property type="entry name" value="PYP-like sensor domain (PAS domain)"/>
    <property type="match status" value="3"/>
</dbReference>
<dbReference type="GO" id="GO:0000155">
    <property type="term" value="F:phosphorelay sensor kinase activity"/>
    <property type="evidence" value="ECO:0007669"/>
    <property type="project" value="InterPro"/>
</dbReference>
<dbReference type="FunFam" id="3.30.565.10:FF:000006">
    <property type="entry name" value="Sensor histidine kinase WalK"/>
    <property type="match status" value="1"/>
</dbReference>
<dbReference type="InterPro" id="IPR000014">
    <property type="entry name" value="PAS"/>
</dbReference>
<dbReference type="SMART" id="SM00388">
    <property type="entry name" value="HisKA"/>
    <property type="match status" value="1"/>
</dbReference>
<dbReference type="Gene3D" id="1.10.287.130">
    <property type="match status" value="1"/>
</dbReference>
<dbReference type="InterPro" id="IPR013656">
    <property type="entry name" value="PAS_4"/>
</dbReference>
<dbReference type="AlphaFoldDB" id="A0A3E2NK41"/>
<organism evidence="9 10">
    <name type="scientific">Mucilaginibacter terrenus</name>
    <dbReference type="NCBI Taxonomy" id="2482727"/>
    <lineage>
        <taxon>Bacteria</taxon>
        <taxon>Pseudomonadati</taxon>
        <taxon>Bacteroidota</taxon>
        <taxon>Sphingobacteriia</taxon>
        <taxon>Sphingobacteriales</taxon>
        <taxon>Sphingobacteriaceae</taxon>
        <taxon>Mucilaginibacter</taxon>
    </lineage>
</organism>
<dbReference type="Gene3D" id="3.30.450.20">
    <property type="entry name" value="PAS domain"/>
    <property type="match status" value="3"/>
</dbReference>
<dbReference type="PROSITE" id="PS50113">
    <property type="entry name" value="PAC"/>
    <property type="match status" value="2"/>
</dbReference>
<dbReference type="SUPFAM" id="SSF55874">
    <property type="entry name" value="ATPase domain of HSP90 chaperone/DNA topoisomerase II/histidine kinase"/>
    <property type="match status" value="1"/>
</dbReference>
<feature type="coiled-coil region" evidence="6">
    <location>
        <begin position="153"/>
        <end position="198"/>
    </location>
</feature>
<dbReference type="InterPro" id="IPR036097">
    <property type="entry name" value="HisK_dim/P_sf"/>
</dbReference>
<dbReference type="CDD" id="cd00130">
    <property type="entry name" value="PAS"/>
    <property type="match status" value="2"/>
</dbReference>
<accession>A0A3E2NK41</accession>
<dbReference type="Pfam" id="PF00512">
    <property type="entry name" value="HisKA"/>
    <property type="match status" value="1"/>
</dbReference>
<proteinExistence type="predicted"/>
<dbReference type="EMBL" id="QWDE01000005">
    <property type="protein sequence ID" value="RFZ81367.1"/>
    <property type="molecule type" value="Genomic_DNA"/>
</dbReference>
<dbReference type="FunFam" id="3.30.450.20:FF:000099">
    <property type="entry name" value="Sensory box sensor histidine kinase"/>
    <property type="match status" value="2"/>
</dbReference>
<keyword evidence="4" id="KW-0808">Transferase</keyword>
<dbReference type="EC" id="2.7.13.3" evidence="2"/>
<evidence type="ECO:0000313" key="10">
    <source>
        <dbReference type="Proteomes" id="UP000260823"/>
    </source>
</evidence>
<protein>
    <recommendedName>
        <fullName evidence="2">histidine kinase</fullName>
        <ecNumber evidence="2">2.7.13.3</ecNumber>
    </recommendedName>
</protein>
<name>A0A3E2NK41_9SPHI</name>
<dbReference type="InterPro" id="IPR003661">
    <property type="entry name" value="HisK_dim/P_dom"/>
</dbReference>
<comment type="caution">
    <text evidence="9">The sequence shown here is derived from an EMBL/GenBank/DDBJ whole genome shotgun (WGS) entry which is preliminary data.</text>
</comment>
<dbReference type="RefSeq" id="WP_117384734.1">
    <property type="nucleotide sequence ID" value="NZ_QWDE01000005.1"/>
</dbReference>
<dbReference type="Proteomes" id="UP000260823">
    <property type="component" value="Unassembled WGS sequence"/>
</dbReference>
<dbReference type="SMART" id="SM00387">
    <property type="entry name" value="HATPase_c"/>
    <property type="match status" value="1"/>
</dbReference>
<dbReference type="PRINTS" id="PR00344">
    <property type="entry name" value="BCTRLSENSOR"/>
</dbReference>
<dbReference type="Pfam" id="PF08447">
    <property type="entry name" value="PAS_3"/>
    <property type="match status" value="2"/>
</dbReference>
<keyword evidence="3" id="KW-0597">Phosphoprotein</keyword>
<keyword evidence="5" id="KW-0418">Kinase</keyword>
<dbReference type="SMART" id="SM00086">
    <property type="entry name" value="PAC"/>
    <property type="match status" value="2"/>
</dbReference>
<dbReference type="InterPro" id="IPR000700">
    <property type="entry name" value="PAS-assoc_C"/>
</dbReference>
<dbReference type="PROSITE" id="PS50109">
    <property type="entry name" value="HIS_KIN"/>
    <property type="match status" value="1"/>
</dbReference>
<evidence type="ECO:0000256" key="6">
    <source>
        <dbReference type="SAM" id="Coils"/>
    </source>
</evidence>
<evidence type="ECO:0000256" key="2">
    <source>
        <dbReference type="ARBA" id="ARBA00012438"/>
    </source>
</evidence>
<keyword evidence="6" id="KW-0175">Coiled coil</keyword>
<keyword evidence="10" id="KW-1185">Reference proteome</keyword>
<dbReference type="InterPro" id="IPR004358">
    <property type="entry name" value="Sig_transdc_His_kin-like_C"/>
</dbReference>
<dbReference type="InterPro" id="IPR001610">
    <property type="entry name" value="PAC"/>
</dbReference>
<dbReference type="PANTHER" id="PTHR43304">
    <property type="entry name" value="PHYTOCHROME-LIKE PROTEIN CPH1"/>
    <property type="match status" value="1"/>
</dbReference>
<dbReference type="NCBIfam" id="TIGR00229">
    <property type="entry name" value="sensory_box"/>
    <property type="match status" value="2"/>
</dbReference>
<dbReference type="InterPro" id="IPR036890">
    <property type="entry name" value="HATPase_C_sf"/>
</dbReference>
<dbReference type="InterPro" id="IPR052162">
    <property type="entry name" value="Sensor_kinase/Photoreceptor"/>
</dbReference>
<sequence>MSASENKLITVEEQFKLMADAAPILMWLAGTDKLCYFFNKGWLTFTGRTMEEEYGNGWTAGIHPNDLPQWLESYTVSFDTRKEFKIKYRLRRHDGQYRWMLDKGSPRYTADGTFAGYIGSCTDIEEVAGLRSSTDNITPAGSSSFVATLGDKLAISNEELAASNEELASMNEELNAANEQLQLSREELRVINASLEGKVVARTAELIAAQLEALNQRDRLKRFFLQAPAGICIMTGPDLVFELVNTFYHQLFPGRELLGKPVLEAVPEIKDQPIWDILQGVYHTGTTFEGNELLIPMARTDDGPVEERYFNFIYQPQRDLRDNVNGILVFVIEVTDTVLTKRAIQRSAEQFQMQLDVMPQIAWTNKPDGEVDFYNQQWYNYTGLDFEQTKAWGWREVIHPDDLQYNLDMYGKILSGNTGGEFEIREKRVDGVYRWHLVRMLPLKNEHGELIKWMGTATDIQDLKMLQAQKDDFISIASHELKTPVTSLRASLQLLNRMKDNPVPNIFPKLIDQANRSVEKIVELIDDLLDAGRLNESQLTINKKRFRIAELMENCCMYIRNGGKYELIFQGDKDLEVYGDEHRIDQVLSNFINNAVKYAPESKEIYLIAERHGDHIKIAVKDNGPGIAPDKIPHLFSKYYRAEYTGSQFSGLGLGLYISSEITKRHGGKIGVDSQLGHGSTFWILLPAA</sequence>
<dbReference type="CDD" id="cd00082">
    <property type="entry name" value="HisKA"/>
    <property type="match status" value="1"/>
</dbReference>
<dbReference type="InterPro" id="IPR013655">
    <property type="entry name" value="PAS_fold_3"/>
</dbReference>
<evidence type="ECO:0000259" key="8">
    <source>
        <dbReference type="PROSITE" id="PS50113"/>
    </source>
</evidence>
<evidence type="ECO:0000256" key="1">
    <source>
        <dbReference type="ARBA" id="ARBA00000085"/>
    </source>
</evidence>
<feature type="domain" description="PAC" evidence="8">
    <location>
        <begin position="420"/>
        <end position="472"/>
    </location>
</feature>
<dbReference type="SMART" id="SM00091">
    <property type="entry name" value="PAS"/>
    <property type="match status" value="3"/>
</dbReference>
<evidence type="ECO:0000256" key="3">
    <source>
        <dbReference type="ARBA" id="ARBA00022553"/>
    </source>
</evidence>
<feature type="domain" description="PAC" evidence="8">
    <location>
        <begin position="84"/>
        <end position="136"/>
    </location>
</feature>
<dbReference type="InterPro" id="IPR035965">
    <property type="entry name" value="PAS-like_dom_sf"/>
</dbReference>
<evidence type="ECO:0000259" key="7">
    <source>
        <dbReference type="PROSITE" id="PS50109"/>
    </source>
</evidence>
<evidence type="ECO:0000313" key="9">
    <source>
        <dbReference type="EMBL" id="RFZ81367.1"/>
    </source>
</evidence>
<reference evidence="9 10" key="1">
    <citation type="submission" date="2018-08" db="EMBL/GenBank/DDBJ databases">
        <title>Mucilaginibacter terrae sp. nov., isolated from manganese diggings.</title>
        <authorList>
            <person name="Huang Y."/>
            <person name="Zhou Z."/>
        </authorList>
    </citation>
    <scope>NUCLEOTIDE SEQUENCE [LARGE SCALE GENOMIC DNA]</scope>
    <source>
        <strain evidence="9 10">ZH6</strain>
    </source>
</reference>
<comment type="catalytic activity">
    <reaction evidence="1">
        <text>ATP + protein L-histidine = ADP + protein N-phospho-L-histidine.</text>
        <dbReference type="EC" id="2.7.13.3"/>
    </reaction>
</comment>
<evidence type="ECO:0000256" key="4">
    <source>
        <dbReference type="ARBA" id="ARBA00022679"/>
    </source>
</evidence>
<dbReference type="InterPro" id="IPR003594">
    <property type="entry name" value="HATPase_dom"/>
</dbReference>
<dbReference type="CDD" id="cd00075">
    <property type="entry name" value="HATPase"/>
    <property type="match status" value="1"/>
</dbReference>
<dbReference type="OrthoDB" id="9813151at2"/>
<dbReference type="InterPro" id="IPR005467">
    <property type="entry name" value="His_kinase_dom"/>
</dbReference>